<feature type="transmembrane region" description="Helical" evidence="1">
    <location>
        <begin position="184"/>
        <end position="207"/>
    </location>
</feature>
<feature type="transmembrane region" description="Helical" evidence="1">
    <location>
        <begin position="316"/>
        <end position="334"/>
    </location>
</feature>
<evidence type="ECO:0000256" key="1">
    <source>
        <dbReference type="SAM" id="Phobius"/>
    </source>
</evidence>
<feature type="transmembrane region" description="Helical" evidence="1">
    <location>
        <begin position="88"/>
        <end position="106"/>
    </location>
</feature>
<protein>
    <submittedName>
        <fullName evidence="2">Uncharacterized protein</fullName>
    </submittedName>
</protein>
<feature type="transmembrane region" description="Helical" evidence="1">
    <location>
        <begin position="144"/>
        <end position="164"/>
    </location>
</feature>
<sequence length="338" mass="34736">MTALLDRAPVRPGVLHATPWVAATWAIVFLALSVLALVGRTSHPWSPEAASPLGGLTGAQMSWALVATATLVLAAQVAAALARTPASLRLAGWLLVGLGILVTVAISDVRALAFLGYLPMSLLALVGLGPAAGHLDISIFIDSAAAMGHAVGGVAIAVAGFRVFERATTAAGGGGPGDLARWVRWGPAAVGVSVVVPLLYAVTRLAWALDIPLGIRRSMLEDLGSAKYAGLGLALFAVVGAWLTTGLQARWGEVFWDWVPRVGGRPVPIALALVPGLLVAGAVMSAGLSFWRLVLVGELAKVPGATSDWAAWAPELLWPVWGAALAVACLAYVARRTA</sequence>
<dbReference type="Proteomes" id="UP000324351">
    <property type="component" value="Unassembled WGS sequence"/>
</dbReference>
<feature type="transmembrane region" description="Helical" evidence="1">
    <location>
        <begin position="228"/>
        <end position="249"/>
    </location>
</feature>
<evidence type="ECO:0000313" key="3">
    <source>
        <dbReference type="Proteomes" id="UP000324351"/>
    </source>
</evidence>
<keyword evidence="1" id="KW-1133">Transmembrane helix</keyword>
<organism evidence="2 3">
    <name type="scientific">Nocardioides antri</name>
    <dbReference type="NCBI Taxonomy" id="2607659"/>
    <lineage>
        <taxon>Bacteria</taxon>
        <taxon>Bacillati</taxon>
        <taxon>Actinomycetota</taxon>
        <taxon>Actinomycetes</taxon>
        <taxon>Propionibacteriales</taxon>
        <taxon>Nocardioidaceae</taxon>
        <taxon>Nocardioides</taxon>
    </lineage>
</organism>
<name>A0A5B1MBB2_9ACTN</name>
<feature type="transmembrane region" description="Helical" evidence="1">
    <location>
        <begin position="112"/>
        <end position="132"/>
    </location>
</feature>
<keyword evidence="3" id="KW-1185">Reference proteome</keyword>
<dbReference type="RefSeq" id="WP_149748839.1">
    <property type="nucleotide sequence ID" value="NZ_VUJW01000001.1"/>
</dbReference>
<feature type="transmembrane region" description="Helical" evidence="1">
    <location>
        <begin position="61"/>
        <end position="81"/>
    </location>
</feature>
<gene>
    <name evidence="2" type="ORF">F0U47_03230</name>
</gene>
<feature type="transmembrane region" description="Helical" evidence="1">
    <location>
        <begin position="20"/>
        <end position="41"/>
    </location>
</feature>
<reference evidence="2 3" key="1">
    <citation type="submission" date="2019-09" db="EMBL/GenBank/DDBJ databases">
        <title>Nocardioides panacisoli sp. nov., isolated from the soil of a ginseng field.</title>
        <authorList>
            <person name="Cho C."/>
        </authorList>
    </citation>
    <scope>NUCLEOTIDE SEQUENCE [LARGE SCALE GENOMIC DNA]</scope>
    <source>
        <strain evidence="2 3">BN140041</strain>
    </source>
</reference>
<proteinExistence type="predicted"/>
<evidence type="ECO:0000313" key="2">
    <source>
        <dbReference type="EMBL" id="KAA1429217.1"/>
    </source>
</evidence>
<feature type="transmembrane region" description="Helical" evidence="1">
    <location>
        <begin position="269"/>
        <end position="295"/>
    </location>
</feature>
<dbReference type="EMBL" id="VUJW01000001">
    <property type="protein sequence ID" value="KAA1429217.1"/>
    <property type="molecule type" value="Genomic_DNA"/>
</dbReference>
<comment type="caution">
    <text evidence="2">The sequence shown here is derived from an EMBL/GenBank/DDBJ whole genome shotgun (WGS) entry which is preliminary data.</text>
</comment>
<keyword evidence="1" id="KW-0812">Transmembrane</keyword>
<keyword evidence="1" id="KW-0472">Membrane</keyword>
<accession>A0A5B1MBB2</accession>
<dbReference type="AlphaFoldDB" id="A0A5B1MBB2"/>
<reference evidence="2 3" key="2">
    <citation type="submission" date="2019-09" db="EMBL/GenBank/DDBJ databases">
        <authorList>
            <person name="Jin C."/>
        </authorList>
    </citation>
    <scope>NUCLEOTIDE SEQUENCE [LARGE SCALE GENOMIC DNA]</scope>
    <source>
        <strain evidence="2 3">BN140041</strain>
    </source>
</reference>